<protein>
    <submittedName>
        <fullName evidence="1">Uncharacterized protein</fullName>
    </submittedName>
</protein>
<name>A0A2X2V615_CITKO</name>
<accession>A0A2X2V615</accession>
<evidence type="ECO:0000313" key="2">
    <source>
        <dbReference type="Proteomes" id="UP000251584"/>
    </source>
</evidence>
<gene>
    <name evidence="1" type="ORF">NCTC10786_01883</name>
</gene>
<dbReference type="AlphaFoldDB" id="A0A2X2V615"/>
<evidence type="ECO:0000313" key="1">
    <source>
        <dbReference type="EMBL" id="SQB26182.1"/>
    </source>
</evidence>
<proteinExistence type="predicted"/>
<dbReference type="Proteomes" id="UP000251584">
    <property type="component" value="Unassembled WGS sequence"/>
</dbReference>
<organism evidence="1 2">
    <name type="scientific">Citrobacter koseri</name>
    <name type="common">Citrobacter diversus</name>
    <dbReference type="NCBI Taxonomy" id="545"/>
    <lineage>
        <taxon>Bacteria</taxon>
        <taxon>Pseudomonadati</taxon>
        <taxon>Pseudomonadota</taxon>
        <taxon>Gammaproteobacteria</taxon>
        <taxon>Enterobacterales</taxon>
        <taxon>Enterobacteriaceae</taxon>
        <taxon>Citrobacter</taxon>
    </lineage>
</organism>
<sequence length="38" mass="4166">MNDGEARIIDGLGFGNSLWIAIDRQQTSLFAKPGEDQT</sequence>
<dbReference type="EMBL" id="UAVY01000002">
    <property type="protein sequence ID" value="SQB26182.1"/>
    <property type="molecule type" value="Genomic_DNA"/>
</dbReference>
<reference evidence="1 2" key="1">
    <citation type="submission" date="2018-06" db="EMBL/GenBank/DDBJ databases">
        <authorList>
            <consortium name="Pathogen Informatics"/>
            <person name="Doyle S."/>
        </authorList>
    </citation>
    <scope>NUCLEOTIDE SEQUENCE [LARGE SCALE GENOMIC DNA]</scope>
    <source>
        <strain evidence="1 2">NCTC10786</strain>
    </source>
</reference>